<protein>
    <submittedName>
        <fullName evidence="1">Str. FM013</fullName>
    </submittedName>
</protein>
<dbReference type="InterPro" id="IPR029058">
    <property type="entry name" value="AB_hydrolase_fold"/>
</dbReference>
<gene>
    <name evidence="1" type="ORF">PCAMFM013_S031g000105</name>
</gene>
<reference evidence="1 2" key="1">
    <citation type="journal article" date="2014" name="Nat. Commun.">
        <title>Multiple recent horizontal transfers of a large genomic region in cheese making fungi.</title>
        <authorList>
            <person name="Cheeseman K."/>
            <person name="Ropars J."/>
            <person name="Renault P."/>
            <person name="Dupont J."/>
            <person name="Gouzy J."/>
            <person name="Branca A."/>
            <person name="Abraham A.L."/>
            <person name="Ceppi M."/>
            <person name="Conseiller E."/>
            <person name="Debuchy R."/>
            <person name="Malagnac F."/>
            <person name="Goarin A."/>
            <person name="Silar P."/>
            <person name="Lacoste S."/>
            <person name="Sallet E."/>
            <person name="Bensimon A."/>
            <person name="Giraud T."/>
            <person name="Brygoo Y."/>
        </authorList>
    </citation>
    <scope>NUCLEOTIDE SEQUENCE [LARGE SCALE GENOMIC DNA]</scope>
    <source>
        <strain evidence="2">FM 013</strain>
    </source>
</reference>
<organism evidence="1 2">
    <name type="scientific">Penicillium camemberti (strain FM 013)</name>
    <dbReference type="NCBI Taxonomy" id="1429867"/>
    <lineage>
        <taxon>Eukaryota</taxon>
        <taxon>Fungi</taxon>
        <taxon>Dikarya</taxon>
        <taxon>Ascomycota</taxon>
        <taxon>Pezizomycotina</taxon>
        <taxon>Eurotiomycetes</taxon>
        <taxon>Eurotiomycetidae</taxon>
        <taxon>Eurotiales</taxon>
        <taxon>Aspergillaceae</taxon>
        <taxon>Penicillium</taxon>
    </lineage>
</organism>
<dbReference type="GO" id="GO:0072330">
    <property type="term" value="P:monocarboxylic acid biosynthetic process"/>
    <property type="evidence" value="ECO:0007669"/>
    <property type="project" value="UniProtKB-ARBA"/>
</dbReference>
<dbReference type="Proteomes" id="UP000053732">
    <property type="component" value="Unassembled WGS sequence"/>
</dbReference>
<dbReference type="STRING" id="1429867.A0A0G4PR81"/>
<sequence>MGPSFQTGIILECCGPNDFPWSLRWSGEETFQDLADVHATYYDSLKQKQPSRPYALADYSYGGSFDLPPYTKDIMRRLDWTGCLLHVGRVMAEASPVRRAVSGLTLASLGTWTEVTFSLANVGRKYDPWSTVSWMDIFFYDPLRGVAASREEYRYTQLNRWEELVSNDLKFHGVDGHHYTMISTGRVQKFQPRLKNVLSARDL</sequence>
<name>A0A0G4PR81_PENC3</name>
<evidence type="ECO:0000313" key="2">
    <source>
        <dbReference type="Proteomes" id="UP000053732"/>
    </source>
</evidence>
<keyword evidence="2" id="KW-1185">Reference proteome</keyword>
<dbReference type="AlphaFoldDB" id="A0A0G4PR81"/>
<dbReference type="GO" id="GO:0017000">
    <property type="term" value="P:antibiotic biosynthetic process"/>
    <property type="evidence" value="ECO:0007669"/>
    <property type="project" value="UniProtKB-ARBA"/>
</dbReference>
<dbReference type="Gene3D" id="3.40.50.1820">
    <property type="entry name" value="alpha/beta hydrolase"/>
    <property type="match status" value="1"/>
</dbReference>
<evidence type="ECO:0000313" key="1">
    <source>
        <dbReference type="EMBL" id="CRL28937.1"/>
    </source>
</evidence>
<accession>A0A0G4PR81</accession>
<dbReference type="EMBL" id="HG793164">
    <property type="protein sequence ID" value="CRL28937.1"/>
    <property type="molecule type" value="Genomic_DNA"/>
</dbReference>
<proteinExistence type="predicted"/>
<dbReference type="SUPFAM" id="SSF53474">
    <property type="entry name" value="alpha/beta-Hydrolases"/>
    <property type="match status" value="1"/>
</dbReference>